<sequence>ALKNGGFACVYVAAVPGGETCRVGYADELAATVTRLQRSSPLMLSVESAIWVPDRGIAKVIANEVGCDLAPHRQSGGWFNVAAAIAVQAVELATFRLYPNATTVPHHQLISQMAGNMRRAG</sequence>
<proteinExistence type="predicted"/>
<evidence type="ECO:0000313" key="2">
    <source>
        <dbReference type="Proteomes" id="UP000480266"/>
    </source>
</evidence>
<gene>
    <name evidence="1" type="ORF">G4V63_24510</name>
</gene>
<dbReference type="AlphaFoldDB" id="A0A7C9VR88"/>
<reference evidence="1" key="1">
    <citation type="submission" date="2020-02" db="EMBL/GenBank/DDBJ databases">
        <title>Draft genome sequence of Candidatus Afipia apatlaquensis IBT-C3, a potential strain for decolorization of textile dyes.</title>
        <authorList>
            <person name="Sanchez-Reyes A."/>
            <person name="Breton-Deval L."/>
            <person name="Mangelson H."/>
            <person name="Sanchez-Flores A."/>
        </authorList>
    </citation>
    <scope>NUCLEOTIDE SEQUENCE [LARGE SCALE GENOMIC DNA]</scope>
    <source>
        <strain evidence="1">IBT-C3</strain>
    </source>
</reference>
<accession>A0A7C9VR88</accession>
<protein>
    <submittedName>
        <fullName evidence="1">Uncharacterized protein</fullName>
    </submittedName>
</protein>
<evidence type="ECO:0000313" key="1">
    <source>
        <dbReference type="EMBL" id="NGX98253.1"/>
    </source>
</evidence>
<dbReference type="EMBL" id="JAAMRR010001244">
    <property type="protein sequence ID" value="NGX98253.1"/>
    <property type="molecule type" value="Genomic_DNA"/>
</dbReference>
<name>A0A7C9VR88_9BRAD</name>
<keyword evidence="2" id="KW-1185">Reference proteome</keyword>
<dbReference type="Proteomes" id="UP000480266">
    <property type="component" value="Unassembled WGS sequence"/>
</dbReference>
<organism evidence="1 2">
    <name type="scientific">Candidatus Afipia apatlaquensis</name>
    <dbReference type="NCBI Taxonomy" id="2712852"/>
    <lineage>
        <taxon>Bacteria</taxon>
        <taxon>Pseudomonadati</taxon>
        <taxon>Pseudomonadota</taxon>
        <taxon>Alphaproteobacteria</taxon>
        <taxon>Hyphomicrobiales</taxon>
        <taxon>Nitrobacteraceae</taxon>
        <taxon>Afipia</taxon>
    </lineage>
</organism>
<feature type="non-terminal residue" evidence="1">
    <location>
        <position position="1"/>
    </location>
</feature>
<comment type="caution">
    <text evidence="1">The sequence shown here is derived from an EMBL/GenBank/DDBJ whole genome shotgun (WGS) entry which is preliminary data.</text>
</comment>